<dbReference type="Gene3D" id="3.30.760.10">
    <property type="entry name" value="RNA Cap, Translation Initiation Factor Eif4e"/>
    <property type="match status" value="1"/>
</dbReference>
<dbReference type="Proteomes" id="UP000314987">
    <property type="component" value="Unassembled WGS sequence"/>
</dbReference>
<protein>
    <submittedName>
        <fullName evidence="2">Uncharacterized protein</fullName>
    </submittedName>
</protein>
<name>A0A4X2M0M0_VOMUR</name>
<evidence type="ECO:0000313" key="2">
    <source>
        <dbReference type="Ensembl" id="ENSVURP00010027441.1"/>
    </source>
</evidence>
<dbReference type="InterPro" id="IPR001040">
    <property type="entry name" value="TIF_eIF_4E"/>
</dbReference>
<dbReference type="GeneTree" id="ENSGT01060000251666"/>
<dbReference type="Ensembl" id="ENSVURT00010031252.1">
    <property type="protein sequence ID" value="ENSVURP00010027441.1"/>
    <property type="gene ID" value="ENSVURG00010020998.1"/>
</dbReference>
<dbReference type="GO" id="GO:0003723">
    <property type="term" value="F:RNA binding"/>
    <property type="evidence" value="ECO:0007669"/>
    <property type="project" value="InterPro"/>
</dbReference>
<keyword evidence="3" id="KW-1185">Reference proteome</keyword>
<dbReference type="GO" id="GO:0003743">
    <property type="term" value="F:translation initiation factor activity"/>
    <property type="evidence" value="ECO:0007669"/>
    <property type="project" value="InterPro"/>
</dbReference>
<dbReference type="AlphaFoldDB" id="A0A4X2M0M0"/>
<accession>A0A4X2M0M0</accession>
<reference evidence="3" key="1">
    <citation type="submission" date="2018-12" db="EMBL/GenBank/DDBJ databases">
        <authorList>
            <person name="Yazar S."/>
        </authorList>
    </citation>
    <scope>NUCLEOTIDE SEQUENCE [LARGE SCALE GENOMIC DNA]</scope>
</reference>
<reference evidence="2" key="3">
    <citation type="submission" date="2025-09" db="UniProtKB">
        <authorList>
            <consortium name="Ensembl"/>
        </authorList>
    </citation>
    <scope>IDENTIFICATION</scope>
</reference>
<sequence>MATGDLLLPPPPTCRRRRKSEGTQEVATSECYSKYPLQNRWPLWFWKNDKSKTWQVNLQQISKFDTVRDFWPLDSHRCCNAFLGSHSKTTVMTYTELL</sequence>
<dbReference type="STRING" id="29139.ENSVURP00010027441"/>
<reference evidence="2" key="2">
    <citation type="submission" date="2025-08" db="UniProtKB">
        <authorList>
            <consortium name="Ensembl"/>
        </authorList>
    </citation>
    <scope>IDENTIFICATION</scope>
</reference>
<feature type="region of interest" description="Disordered" evidence="1">
    <location>
        <begin position="1"/>
        <end position="23"/>
    </location>
</feature>
<evidence type="ECO:0000313" key="3">
    <source>
        <dbReference type="Proteomes" id="UP000314987"/>
    </source>
</evidence>
<proteinExistence type="predicted"/>
<dbReference type="SUPFAM" id="SSF55418">
    <property type="entry name" value="eIF4e-like"/>
    <property type="match status" value="1"/>
</dbReference>
<dbReference type="InterPro" id="IPR023398">
    <property type="entry name" value="TIF_eIF4e-like"/>
</dbReference>
<organism evidence="2 3">
    <name type="scientific">Vombatus ursinus</name>
    <name type="common">Common wombat</name>
    <dbReference type="NCBI Taxonomy" id="29139"/>
    <lineage>
        <taxon>Eukaryota</taxon>
        <taxon>Metazoa</taxon>
        <taxon>Chordata</taxon>
        <taxon>Craniata</taxon>
        <taxon>Vertebrata</taxon>
        <taxon>Euteleostomi</taxon>
        <taxon>Mammalia</taxon>
        <taxon>Metatheria</taxon>
        <taxon>Diprotodontia</taxon>
        <taxon>Vombatidae</taxon>
        <taxon>Vombatus</taxon>
    </lineage>
</organism>
<evidence type="ECO:0000256" key="1">
    <source>
        <dbReference type="SAM" id="MobiDB-lite"/>
    </source>
</evidence>
<dbReference type="Pfam" id="PF01652">
    <property type="entry name" value="IF4E"/>
    <property type="match status" value="1"/>
</dbReference>